<dbReference type="AlphaFoldDB" id="A0AAW5F909"/>
<dbReference type="InterPro" id="IPR043137">
    <property type="entry name" value="GGT_ssub_C"/>
</dbReference>
<dbReference type="SUPFAM" id="SSF56235">
    <property type="entry name" value="N-terminal nucleophile aminohydrolases (Ntn hydrolases)"/>
    <property type="match status" value="1"/>
</dbReference>
<dbReference type="EMBL" id="JAINVB010000001">
    <property type="protein sequence ID" value="MCK0088394.1"/>
    <property type="molecule type" value="Genomic_DNA"/>
</dbReference>
<proteinExistence type="predicted"/>
<dbReference type="InterPro" id="IPR052896">
    <property type="entry name" value="GGT-like_enzyme"/>
</dbReference>
<protein>
    <submittedName>
        <fullName evidence="1">Gamma-glutamyltransferase family protein</fullName>
    </submittedName>
</protein>
<comment type="caution">
    <text evidence="1">The sequence shown here is derived from an EMBL/GenBank/DDBJ whole genome shotgun (WGS) entry which is preliminary data.</text>
</comment>
<dbReference type="Gene3D" id="3.60.20.40">
    <property type="match status" value="1"/>
</dbReference>
<dbReference type="InterPro" id="IPR029055">
    <property type="entry name" value="Ntn_hydrolases_N"/>
</dbReference>
<dbReference type="PRINTS" id="PR01210">
    <property type="entry name" value="GGTRANSPTASE"/>
</dbReference>
<sequence>MNYDALKNSYPSRRSVVYGRKGMVCTSQPLAAQAGLDMIKKGGNAVDAAIATAACMTVLEPTSNGIGSDAFALVWINNRLHGLNASGKAPMALDIETVKKAGHSTVPKRGWIPVMVPGAPSAWAELSRRFGRLSFDELLKPAITYAEEGYPVSPIISRLWNNAYHEFTQFSSEEYNPWFDTFTPDGHAPAPGEPWKSPDMAITLRSIASSGAKSIYQGELADAIDAFSRKTGGYIRKTDLENYWCEWVEPIHTGYRGYDVWEMPPNGNGIIALMALNLLKGFEFTERDTADTIHKQLESMKLAFCDGSHYVADKVSMKVTVEELLSDKYAAKRRTLIGHNANNPSHGDPRCVGTVYLCTADGDGNMVSYIQSNYWGFGSGIVVPGTGISLQNRGYSFSLNQEDANCLKPGKKAFHTIIPAFLTKDGGAVGPFGVMGGFMQPQGHVQVITNTLDFHMNPQETLDAPRWQWTGGKNIEVERGFPYALTEELVRRGHNIKVLPESLTFGRGQIIWRDKDGTLAGATEPRADGTVAAW</sequence>
<name>A0AAW5F909_CLOSY</name>
<dbReference type="InterPro" id="IPR043138">
    <property type="entry name" value="GGT_lsub"/>
</dbReference>
<dbReference type="PANTHER" id="PTHR43881:SF1">
    <property type="entry name" value="GAMMA-GLUTAMYLTRANSPEPTIDASE (AFU_ORTHOLOGUE AFUA_4G13580)"/>
    <property type="match status" value="1"/>
</dbReference>
<dbReference type="Pfam" id="PF01019">
    <property type="entry name" value="G_glu_transpept"/>
    <property type="match status" value="1"/>
</dbReference>
<evidence type="ECO:0000313" key="2">
    <source>
        <dbReference type="Proteomes" id="UP001203136"/>
    </source>
</evidence>
<dbReference type="PANTHER" id="PTHR43881">
    <property type="entry name" value="GAMMA-GLUTAMYLTRANSPEPTIDASE (AFU_ORTHOLOGUE AFUA_4G13580)"/>
    <property type="match status" value="1"/>
</dbReference>
<organism evidence="1 2">
    <name type="scientific">Clostridium symbiosum</name>
    <name type="common">Bacteroides symbiosus</name>
    <dbReference type="NCBI Taxonomy" id="1512"/>
    <lineage>
        <taxon>Bacteria</taxon>
        <taxon>Bacillati</taxon>
        <taxon>Bacillota</taxon>
        <taxon>Clostridia</taxon>
        <taxon>Lachnospirales</taxon>
        <taxon>Lachnospiraceae</taxon>
        <taxon>Otoolea</taxon>
    </lineage>
</organism>
<dbReference type="Gene3D" id="1.10.246.130">
    <property type="match status" value="1"/>
</dbReference>
<evidence type="ECO:0000313" key="1">
    <source>
        <dbReference type="EMBL" id="MCK0088394.1"/>
    </source>
</evidence>
<gene>
    <name evidence="1" type="ORF">K5I21_21525</name>
</gene>
<accession>A0AAW5F909</accession>
<dbReference type="Proteomes" id="UP001203136">
    <property type="component" value="Unassembled WGS sequence"/>
</dbReference>
<reference evidence="1" key="1">
    <citation type="journal article" date="2022" name="Cell Host Microbe">
        <title>Colonization of the live biotherapeutic product VE303 and modulation of the microbiota and metabolites in healthy volunteers.</title>
        <authorList>
            <person name="Dsouza M."/>
            <person name="Menon R."/>
            <person name="Crossette E."/>
            <person name="Bhattarai S.K."/>
            <person name="Schneider J."/>
            <person name="Kim Y.G."/>
            <person name="Reddy S."/>
            <person name="Caballero S."/>
            <person name="Felix C."/>
            <person name="Cornacchione L."/>
            <person name="Hendrickson J."/>
            <person name="Watson A.R."/>
            <person name="Minot S.S."/>
            <person name="Greenfield N."/>
            <person name="Schopf L."/>
            <person name="Szabady R."/>
            <person name="Patarroyo J."/>
            <person name="Smith W."/>
            <person name="Harrison P."/>
            <person name="Kuijper E.J."/>
            <person name="Kelly C.P."/>
            <person name="Olle B."/>
            <person name="Bobilev D."/>
            <person name="Silber J.L."/>
            <person name="Bucci V."/>
            <person name="Roberts B."/>
            <person name="Faith J."/>
            <person name="Norman J.M."/>
        </authorList>
    </citation>
    <scope>NUCLEOTIDE SEQUENCE</scope>
    <source>
        <strain evidence="1">VE303-04</strain>
    </source>
</reference>
<dbReference type="RefSeq" id="WP_247213304.1">
    <property type="nucleotide sequence ID" value="NZ_JAINVB010000001.1"/>
</dbReference>